<feature type="non-terminal residue" evidence="2">
    <location>
        <position position="277"/>
    </location>
</feature>
<dbReference type="Proteomes" id="UP000807306">
    <property type="component" value="Unassembled WGS sequence"/>
</dbReference>
<keyword evidence="3" id="KW-1185">Reference proteome</keyword>
<evidence type="ECO:0000313" key="2">
    <source>
        <dbReference type="EMBL" id="KAF9524638.1"/>
    </source>
</evidence>
<dbReference type="EMBL" id="MU157895">
    <property type="protein sequence ID" value="KAF9524638.1"/>
    <property type="molecule type" value="Genomic_DNA"/>
</dbReference>
<dbReference type="AlphaFoldDB" id="A0A9P6E934"/>
<protein>
    <submittedName>
        <fullName evidence="2">Uncharacterized protein</fullName>
    </submittedName>
</protein>
<sequence length="277" mass="29861">MHPTEEFEDLVLSFGDDVTHTLQPHPSSSPTGPPSQHKTQILCEPSLSTSMDAVDAQAFPSLNFGDGVTDMSAAASSMSGNIQMQHDDPMDNSFSTNILQTQSRGHIALETHPLRPEHSTHGSESLLSPQPKLDFGVLSTQESVLDVGSNESSQLSNIDFGTVSTKGFVVKPAATSPPTFMRTQPVQMSSVELDFGFSSQERPGLDFGMSLTQPEKLIEGSSRRQPEPEFGLNLAHAPDLDFGMIMTQIPELSPVCPGGQPELGFAMNLTPPHELDF</sequence>
<comment type="caution">
    <text evidence="2">The sequence shown here is derived from an EMBL/GenBank/DDBJ whole genome shotgun (WGS) entry which is preliminary data.</text>
</comment>
<feature type="region of interest" description="Disordered" evidence="1">
    <location>
        <begin position="1"/>
        <end position="41"/>
    </location>
</feature>
<reference evidence="2" key="1">
    <citation type="submission" date="2020-11" db="EMBL/GenBank/DDBJ databases">
        <authorList>
            <consortium name="DOE Joint Genome Institute"/>
            <person name="Ahrendt S."/>
            <person name="Riley R."/>
            <person name="Andreopoulos W."/>
            <person name="Labutti K."/>
            <person name="Pangilinan J."/>
            <person name="Ruiz-Duenas F.J."/>
            <person name="Barrasa J.M."/>
            <person name="Sanchez-Garcia M."/>
            <person name="Camarero S."/>
            <person name="Miyauchi S."/>
            <person name="Serrano A."/>
            <person name="Linde D."/>
            <person name="Babiker R."/>
            <person name="Drula E."/>
            <person name="Ayuso-Fernandez I."/>
            <person name="Pacheco R."/>
            <person name="Padilla G."/>
            <person name="Ferreira P."/>
            <person name="Barriuso J."/>
            <person name="Kellner H."/>
            <person name="Castanera R."/>
            <person name="Alfaro M."/>
            <person name="Ramirez L."/>
            <person name="Pisabarro A.G."/>
            <person name="Kuo A."/>
            <person name="Tritt A."/>
            <person name="Lipzen A."/>
            <person name="He G."/>
            <person name="Yan M."/>
            <person name="Ng V."/>
            <person name="Cullen D."/>
            <person name="Martin F."/>
            <person name="Rosso M.-N."/>
            <person name="Henrissat B."/>
            <person name="Hibbett D."/>
            <person name="Martinez A.T."/>
            <person name="Grigoriev I.V."/>
        </authorList>
    </citation>
    <scope>NUCLEOTIDE SEQUENCE</scope>
    <source>
        <strain evidence="2">CBS 506.95</strain>
    </source>
</reference>
<evidence type="ECO:0000313" key="3">
    <source>
        <dbReference type="Proteomes" id="UP000807306"/>
    </source>
</evidence>
<accession>A0A9P6E934</accession>
<proteinExistence type="predicted"/>
<organism evidence="2 3">
    <name type="scientific">Crepidotus variabilis</name>
    <dbReference type="NCBI Taxonomy" id="179855"/>
    <lineage>
        <taxon>Eukaryota</taxon>
        <taxon>Fungi</taxon>
        <taxon>Dikarya</taxon>
        <taxon>Basidiomycota</taxon>
        <taxon>Agaricomycotina</taxon>
        <taxon>Agaricomycetes</taxon>
        <taxon>Agaricomycetidae</taxon>
        <taxon>Agaricales</taxon>
        <taxon>Agaricineae</taxon>
        <taxon>Crepidotaceae</taxon>
        <taxon>Crepidotus</taxon>
    </lineage>
</organism>
<gene>
    <name evidence="2" type="ORF">CPB83DRAFT_897680</name>
</gene>
<name>A0A9P6E934_9AGAR</name>
<evidence type="ECO:0000256" key="1">
    <source>
        <dbReference type="SAM" id="MobiDB-lite"/>
    </source>
</evidence>